<dbReference type="CDD" id="cd05822">
    <property type="entry name" value="TLP_HIUase"/>
    <property type="match status" value="1"/>
</dbReference>
<organism evidence="9 10">
    <name type="scientific">Herbiconiux moechotypicola</name>
    <dbReference type="NCBI Taxonomy" id="637393"/>
    <lineage>
        <taxon>Bacteria</taxon>
        <taxon>Bacillati</taxon>
        <taxon>Actinomycetota</taxon>
        <taxon>Actinomycetes</taxon>
        <taxon>Micrococcales</taxon>
        <taxon>Microbacteriaceae</taxon>
        <taxon>Herbiconiux</taxon>
    </lineage>
</organism>
<proteinExistence type="inferred from homology"/>
<dbReference type="InterPro" id="IPR000895">
    <property type="entry name" value="Transthyretin/HIU_hydrolase"/>
</dbReference>
<dbReference type="SMART" id="SM00095">
    <property type="entry name" value="TR_THY"/>
    <property type="match status" value="1"/>
</dbReference>
<evidence type="ECO:0000256" key="3">
    <source>
        <dbReference type="ARBA" id="ARBA00009850"/>
    </source>
</evidence>
<dbReference type="PRINTS" id="PR00189">
    <property type="entry name" value="TRNSTHYRETIN"/>
</dbReference>
<evidence type="ECO:0000256" key="7">
    <source>
        <dbReference type="RuleBase" id="RU361270"/>
    </source>
</evidence>
<dbReference type="NCBIfam" id="TIGR02962">
    <property type="entry name" value="hdxy_isourate"/>
    <property type="match status" value="1"/>
</dbReference>
<keyword evidence="10" id="KW-1185">Reference proteome</keyword>
<name>A0ABN3E6A3_9MICO</name>
<dbReference type="InterPro" id="IPR023416">
    <property type="entry name" value="Transthyretin/HIU_hydrolase_d"/>
</dbReference>
<evidence type="ECO:0000256" key="2">
    <source>
        <dbReference type="ARBA" id="ARBA00002704"/>
    </source>
</evidence>
<dbReference type="PROSITE" id="PS00768">
    <property type="entry name" value="TRANSTHYRETIN_1"/>
    <property type="match status" value="1"/>
</dbReference>
<gene>
    <name evidence="9" type="primary">uraH</name>
    <name evidence="9" type="ORF">GCM10009851_38380</name>
</gene>
<dbReference type="EC" id="3.5.2.17" evidence="7"/>
<evidence type="ECO:0000256" key="1">
    <source>
        <dbReference type="ARBA" id="ARBA00001043"/>
    </source>
</evidence>
<protein>
    <recommendedName>
        <fullName evidence="7">5-hydroxyisourate hydrolase</fullName>
        <shortName evidence="7">HIU hydrolase</shortName>
        <shortName evidence="7">HIUHase</shortName>
        <ecNumber evidence="7">3.5.2.17</ecNumber>
    </recommendedName>
</protein>
<accession>A0ABN3E6A3</accession>
<dbReference type="GO" id="GO:0016787">
    <property type="term" value="F:hydrolase activity"/>
    <property type="evidence" value="ECO:0007669"/>
    <property type="project" value="UniProtKB-KW"/>
</dbReference>
<dbReference type="Gene3D" id="2.60.40.180">
    <property type="entry name" value="Transthyretin/hydroxyisourate hydrolase domain"/>
    <property type="match status" value="1"/>
</dbReference>
<evidence type="ECO:0000256" key="6">
    <source>
        <dbReference type="ARBA" id="ARBA00022801"/>
    </source>
</evidence>
<feature type="domain" description="Transthyretin/hydroxyisourate hydrolase" evidence="8">
    <location>
        <begin position="4"/>
        <end position="115"/>
    </location>
</feature>
<comment type="catalytic activity">
    <reaction evidence="1 7">
        <text>5-hydroxyisourate + H2O = 5-hydroxy-2-oxo-4-ureido-2,5-dihydro-1H-imidazole-5-carboxylate + H(+)</text>
        <dbReference type="Rhea" id="RHEA:23736"/>
        <dbReference type="ChEBI" id="CHEBI:15377"/>
        <dbReference type="ChEBI" id="CHEBI:15378"/>
        <dbReference type="ChEBI" id="CHEBI:18072"/>
        <dbReference type="ChEBI" id="CHEBI:58639"/>
        <dbReference type="EC" id="3.5.2.17"/>
    </reaction>
</comment>
<keyword evidence="5 7" id="KW-0659">Purine metabolism</keyword>
<reference evidence="9 10" key="1">
    <citation type="journal article" date="2019" name="Int. J. Syst. Evol. Microbiol.">
        <title>The Global Catalogue of Microorganisms (GCM) 10K type strain sequencing project: providing services to taxonomists for standard genome sequencing and annotation.</title>
        <authorList>
            <consortium name="The Broad Institute Genomics Platform"/>
            <consortium name="The Broad Institute Genome Sequencing Center for Infectious Disease"/>
            <person name="Wu L."/>
            <person name="Ma J."/>
        </authorList>
    </citation>
    <scope>NUCLEOTIDE SEQUENCE [LARGE SCALE GENOMIC DNA]</scope>
    <source>
        <strain evidence="9 10">JCM 16117</strain>
    </source>
</reference>
<dbReference type="SUPFAM" id="SSF49472">
    <property type="entry name" value="Transthyretin (synonym: prealbumin)"/>
    <property type="match status" value="1"/>
</dbReference>
<comment type="function">
    <text evidence="2">Catalyzes the hydrolysis of 5-hydroxyisourate (HIU) to 2-oxo-4-hydroxy-4-carboxy-5-ureidoimidazoline (OHCU).</text>
</comment>
<dbReference type="PANTHER" id="PTHR10395:SF7">
    <property type="entry name" value="5-HYDROXYISOURATE HYDROLASE"/>
    <property type="match status" value="1"/>
</dbReference>
<dbReference type="Pfam" id="PF00576">
    <property type="entry name" value="Transthyretin"/>
    <property type="match status" value="1"/>
</dbReference>
<dbReference type="InterPro" id="IPR036817">
    <property type="entry name" value="Transthyretin/HIU_hydrolase_sf"/>
</dbReference>
<comment type="similarity">
    <text evidence="3 7">Belongs to the transthyretin family. 5-hydroxyisourate hydrolase subfamily.</text>
</comment>
<dbReference type="RefSeq" id="WP_259481579.1">
    <property type="nucleotide sequence ID" value="NZ_BAAAQY010000015.1"/>
</dbReference>
<comment type="subunit">
    <text evidence="4 7">Homotetramer.</text>
</comment>
<dbReference type="InterPro" id="IPR023418">
    <property type="entry name" value="Thyroxine_BS"/>
</dbReference>
<dbReference type="EMBL" id="BAAAQY010000015">
    <property type="protein sequence ID" value="GAA2249208.1"/>
    <property type="molecule type" value="Genomic_DNA"/>
</dbReference>
<dbReference type="Proteomes" id="UP001500929">
    <property type="component" value="Unassembled WGS sequence"/>
</dbReference>
<evidence type="ECO:0000313" key="9">
    <source>
        <dbReference type="EMBL" id="GAA2249208.1"/>
    </source>
</evidence>
<evidence type="ECO:0000256" key="4">
    <source>
        <dbReference type="ARBA" id="ARBA00011881"/>
    </source>
</evidence>
<evidence type="ECO:0000259" key="8">
    <source>
        <dbReference type="SMART" id="SM00095"/>
    </source>
</evidence>
<evidence type="ECO:0000313" key="10">
    <source>
        <dbReference type="Proteomes" id="UP001500929"/>
    </source>
</evidence>
<dbReference type="InterPro" id="IPR014306">
    <property type="entry name" value="Hydroxyisourate_hydrolase"/>
</dbReference>
<comment type="caution">
    <text evidence="9">The sequence shown here is derived from an EMBL/GenBank/DDBJ whole genome shotgun (WGS) entry which is preliminary data.</text>
</comment>
<dbReference type="PANTHER" id="PTHR10395">
    <property type="entry name" value="URICASE AND TRANSTHYRETIN-RELATED"/>
    <property type="match status" value="1"/>
</dbReference>
<sequence length="116" mass="12845">MNAHSRSKVTTHVLDSSIGLPAAGVPVRLEHDELGNWVMIASAETDADGRASALGPTELPEGRYRLTFDTAVYFHEQEIRAFYPEVQIVFELTDPAAHYHVPLLLSPFAYSTYRGS</sequence>
<evidence type="ECO:0000256" key="5">
    <source>
        <dbReference type="ARBA" id="ARBA00022631"/>
    </source>
</evidence>
<keyword evidence="6 7" id="KW-0378">Hydrolase</keyword>